<organism evidence="1 2">
    <name type="scientific">Cetobacterium ceti</name>
    <dbReference type="NCBI Taxonomy" id="180163"/>
    <lineage>
        <taxon>Bacteria</taxon>
        <taxon>Fusobacteriati</taxon>
        <taxon>Fusobacteriota</taxon>
        <taxon>Fusobacteriia</taxon>
        <taxon>Fusobacteriales</taxon>
        <taxon>Fusobacteriaceae</taxon>
        <taxon>Cetobacterium</taxon>
    </lineage>
</organism>
<gene>
    <name evidence="1" type="ORF">SAMN02745174_00939</name>
</gene>
<dbReference type="Pfam" id="PF07922">
    <property type="entry name" value="Glyco_transf_52"/>
    <property type="match status" value="1"/>
</dbReference>
<dbReference type="Gene3D" id="3.40.50.11110">
    <property type="entry name" value="Sialyltransferase, C-terminal GT-B Rossman nucleotide-binding domain"/>
    <property type="match status" value="1"/>
</dbReference>
<keyword evidence="1" id="KW-0808">Transferase</keyword>
<name>A0A1T4LSH3_9FUSO</name>
<dbReference type="GO" id="GO:0016740">
    <property type="term" value="F:transferase activity"/>
    <property type="evidence" value="ECO:0007669"/>
    <property type="project" value="UniProtKB-KW"/>
</dbReference>
<sequence length="322" mass="38786">MGDTKYNLMLYLILFPKEIDNTFYIVGDELEDNLKDFKCLYLKEKKFKIRILNKLYRIFSNYEAKYFFRKNKFETLPIYGLDHWIWNGYEKKYHEIFLIEDGTRNYNLEKEIKRFKNQSLGEKLRWKLYCKKPSFGLSDRVKKIYLTGIGEIPKEIEKKVEIINLYEKWNLLTEEEKNRIRKIFKVTEIDMENIENCDGILITQPLSEDGVLTEKEKIEIYGNILKNYRDKKILIKPHPREKTDYKKYFPHCEIIKGKFPFELILLNGKKLKKLITIFSTGVLIGKENIGIDFYGTEINEKIYKSFGSMEHIYKRNSYINKK</sequence>
<dbReference type="EMBL" id="FUWX01000007">
    <property type="protein sequence ID" value="SJZ57468.1"/>
    <property type="molecule type" value="Genomic_DNA"/>
</dbReference>
<keyword evidence="2" id="KW-1185">Reference proteome</keyword>
<dbReference type="InterPro" id="IPR012477">
    <property type="entry name" value="Glyco_transf_52"/>
</dbReference>
<dbReference type="AlphaFoldDB" id="A0A1T4LSH3"/>
<evidence type="ECO:0000313" key="2">
    <source>
        <dbReference type="Proteomes" id="UP000191153"/>
    </source>
</evidence>
<dbReference type="Proteomes" id="UP000191153">
    <property type="component" value="Unassembled WGS sequence"/>
</dbReference>
<protein>
    <submittedName>
        <fullName evidence="1">Glycosyltransferase family 52</fullName>
    </submittedName>
</protein>
<dbReference type="STRING" id="180163.SAMN02745174_00939"/>
<evidence type="ECO:0000313" key="1">
    <source>
        <dbReference type="EMBL" id="SJZ57468.1"/>
    </source>
</evidence>
<accession>A0A1T4LSH3</accession>
<reference evidence="1 2" key="1">
    <citation type="submission" date="2017-02" db="EMBL/GenBank/DDBJ databases">
        <authorList>
            <person name="Peterson S.W."/>
        </authorList>
    </citation>
    <scope>NUCLEOTIDE SEQUENCE [LARGE SCALE GENOMIC DNA]</scope>
    <source>
        <strain evidence="1 2">ATCC 700028</strain>
    </source>
</reference>
<proteinExistence type="predicted"/>